<accession>A0A654M2Z7</accession>
<dbReference type="Gene3D" id="3.40.33.10">
    <property type="entry name" value="CAP"/>
    <property type="match status" value="1"/>
</dbReference>
<dbReference type="InterPro" id="IPR001283">
    <property type="entry name" value="CRISP-related"/>
</dbReference>
<dbReference type="PRINTS" id="PR00838">
    <property type="entry name" value="V5ALLERGEN"/>
</dbReference>
<dbReference type="Proteomes" id="UP000058925">
    <property type="component" value="Chromosome"/>
</dbReference>
<reference evidence="5" key="1">
    <citation type="submission" date="2015-10" db="EMBL/GenBank/DDBJ databases">
        <title>Niche specialization of a soil ammonia-oxidizing archaeon, Candidatus Nitrosocosmicus oleophilus.</title>
        <authorList>
            <person name="Jung M.-Y."/>
            <person name="Rhee S.-K."/>
        </authorList>
    </citation>
    <scope>NUCLEOTIDE SEQUENCE [LARGE SCALE GENOMIC DNA]</scope>
    <source>
        <strain evidence="5">MY3</strain>
    </source>
</reference>
<keyword evidence="2" id="KW-0812">Transmembrane</keyword>
<evidence type="ECO:0000313" key="5">
    <source>
        <dbReference type="Proteomes" id="UP000058925"/>
    </source>
</evidence>
<sequence>MAFSCNNGFIYNVKAVATMNQISISLIFLIMISMVLPTSAIMYASGARTNPDDNSDASDSGSTDNSDASDSGSTDNSDASDSGSTDNSDASDSGSTDNSDASDSGSTDNNADLSTTISENNPSIPTESTLSNNTGNAADIVNTILGIHNRDRADVGVPPLTWSDSLAASAQTWAEHMATIDQMVHSDDFSYGENIAGQSHGNSPGNLDTLTKMVESWAVEKENWHGGVLTEENAPMVGHYTQMVWKDTKQVGCGVASASVNDYLVCHYSPTGNSVGKAPY</sequence>
<evidence type="ECO:0000313" key="4">
    <source>
        <dbReference type="EMBL" id="ALI37013.1"/>
    </source>
</evidence>
<dbReference type="KEGG" id="taa:NMY3_02823"/>
<dbReference type="EMBL" id="CP012850">
    <property type="protein sequence ID" value="ALI37013.1"/>
    <property type="molecule type" value="Genomic_DNA"/>
</dbReference>
<dbReference type="Pfam" id="PF00188">
    <property type="entry name" value="CAP"/>
    <property type="match status" value="1"/>
</dbReference>
<dbReference type="GO" id="GO:0005576">
    <property type="term" value="C:extracellular region"/>
    <property type="evidence" value="ECO:0007669"/>
    <property type="project" value="InterPro"/>
</dbReference>
<dbReference type="PANTHER" id="PTHR10334">
    <property type="entry name" value="CYSTEINE-RICH SECRETORY PROTEIN-RELATED"/>
    <property type="match status" value="1"/>
</dbReference>
<feature type="domain" description="SCP" evidence="3">
    <location>
        <begin position="139"/>
        <end position="276"/>
    </location>
</feature>
<dbReference type="InterPro" id="IPR018244">
    <property type="entry name" value="Allrgn_V5/Tpx1_CS"/>
</dbReference>
<dbReference type="PROSITE" id="PS01009">
    <property type="entry name" value="CRISP_1"/>
    <property type="match status" value="1"/>
</dbReference>
<proteinExistence type="predicted"/>
<protein>
    <submittedName>
        <fullName evidence="4">Cysteine-rich secretory protein family protein</fullName>
    </submittedName>
</protein>
<evidence type="ECO:0000256" key="2">
    <source>
        <dbReference type="SAM" id="Phobius"/>
    </source>
</evidence>
<feature type="transmembrane region" description="Helical" evidence="2">
    <location>
        <begin position="22"/>
        <end position="44"/>
    </location>
</feature>
<dbReference type="AlphaFoldDB" id="A0A654M2Z7"/>
<dbReference type="PRINTS" id="PR00837">
    <property type="entry name" value="V5TPXLIKE"/>
</dbReference>
<keyword evidence="5" id="KW-1185">Reference proteome</keyword>
<dbReference type="SUPFAM" id="SSF55797">
    <property type="entry name" value="PR-1-like"/>
    <property type="match status" value="1"/>
</dbReference>
<gene>
    <name evidence="4" type="ORF">NMY3_02823</name>
</gene>
<feature type="compositionally biased region" description="Polar residues" evidence="1">
    <location>
        <begin position="57"/>
        <end position="134"/>
    </location>
</feature>
<dbReference type="InterPro" id="IPR002413">
    <property type="entry name" value="V5_allergen-like"/>
</dbReference>
<dbReference type="InterPro" id="IPR034113">
    <property type="entry name" value="SCP_GAPR1-like"/>
</dbReference>
<organism evidence="4 5">
    <name type="scientific">Candidatus Nitrosocosmicus oleophilus</name>
    <dbReference type="NCBI Taxonomy" id="1353260"/>
    <lineage>
        <taxon>Archaea</taxon>
        <taxon>Nitrososphaerota</taxon>
        <taxon>Nitrososphaeria</taxon>
        <taxon>Nitrososphaerales</taxon>
        <taxon>Nitrososphaeraceae</taxon>
        <taxon>Candidatus Nitrosocosmicus</taxon>
    </lineage>
</organism>
<keyword evidence="2" id="KW-0472">Membrane</keyword>
<name>A0A654M2Z7_9ARCH</name>
<feature type="region of interest" description="Disordered" evidence="1">
    <location>
        <begin position="49"/>
        <end position="134"/>
    </location>
</feature>
<dbReference type="InterPro" id="IPR014044">
    <property type="entry name" value="CAP_dom"/>
</dbReference>
<keyword evidence="2" id="KW-1133">Transmembrane helix</keyword>
<dbReference type="InterPro" id="IPR035940">
    <property type="entry name" value="CAP_sf"/>
</dbReference>
<dbReference type="SMART" id="SM00198">
    <property type="entry name" value="SCP"/>
    <property type="match status" value="1"/>
</dbReference>
<evidence type="ECO:0000256" key="1">
    <source>
        <dbReference type="SAM" id="MobiDB-lite"/>
    </source>
</evidence>
<dbReference type="CDD" id="cd05382">
    <property type="entry name" value="CAP_GAPR1-like"/>
    <property type="match status" value="1"/>
</dbReference>
<evidence type="ECO:0000259" key="3">
    <source>
        <dbReference type="SMART" id="SM00198"/>
    </source>
</evidence>